<keyword evidence="1" id="KW-0547">Nucleotide-binding</keyword>
<keyword evidence="2" id="KW-0342">GTP-binding</keyword>
<dbReference type="Pfam" id="PF05139">
    <property type="entry name" value="Erythro_esteras"/>
    <property type="match status" value="1"/>
</dbReference>
<dbReference type="PIRSF" id="PIRSF036794">
    <property type="entry name" value="UCP_erythr_ester"/>
    <property type="match status" value="1"/>
</dbReference>
<protein>
    <submittedName>
        <fullName evidence="4">Erythromycin esterase family protein</fullName>
    </submittedName>
</protein>
<dbReference type="AlphaFoldDB" id="A0A372JB57"/>
<dbReference type="GO" id="GO:0046677">
    <property type="term" value="P:response to antibiotic"/>
    <property type="evidence" value="ECO:0007669"/>
    <property type="project" value="InterPro"/>
</dbReference>
<evidence type="ECO:0000313" key="4">
    <source>
        <dbReference type="EMBL" id="RFU36628.1"/>
    </source>
</evidence>
<dbReference type="InterPro" id="IPR007815">
    <property type="entry name" value="Emycin_Estase"/>
</dbReference>
<dbReference type="Proteomes" id="UP000261811">
    <property type="component" value="Unassembled WGS sequence"/>
</dbReference>
<feature type="domain" description="SRP54-type proteins GTP-binding" evidence="3">
    <location>
        <begin position="24"/>
        <end position="37"/>
    </location>
</feature>
<sequence>MTAPIRDAVRPFTSASLTAMLPSPLRLLGLGEPTHGVEAFPELRNELFRYLVEHEGYRSIALESDCLMGLVADAYVGDGTGTLDEALRRGFSHGHGAYAANRELLRWMRAHNERCAPDGRLRFYGMDGPLETAYAASPREALSELYDYLAAHIRMPRSRADLDELLGPDEPWTDTAVMMDPSTSIGRTPAARELRLLTDDLRGLLAAHAPLLIASTSRDDWWRADLHGRTATGLLRYHDAMADTSPARISTLLSVRATMMADNLDAIVRREERRGPTLVFAHNSHLQRDRSGMGWADGHVEWWGAGAVTSVHLGDRYAFVTTNFGTRGSDVPAPDSLEGMLSELPHERGIVDPRRLTEVLDRKPERRVPADYTYASLDPSATDRMDAVVFVREV</sequence>
<evidence type="ECO:0000256" key="2">
    <source>
        <dbReference type="ARBA" id="ARBA00023134"/>
    </source>
</evidence>
<dbReference type="RefSeq" id="WP_117361699.1">
    <property type="nucleotide sequence ID" value="NZ_QURH01001042.1"/>
</dbReference>
<dbReference type="Gene3D" id="1.20.1440.30">
    <property type="entry name" value="Biosynthetic Protein domain"/>
    <property type="match status" value="1"/>
</dbReference>
<dbReference type="Gene3D" id="3.30.1870.10">
    <property type="entry name" value="EreA-like, domain 2"/>
    <property type="match status" value="1"/>
</dbReference>
<evidence type="ECO:0000313" key="5">
    <source>
        <dbReference type="Proteomes" id="UP000261811"/>
    </source>
</evidence>
<dbReference type="PROSITE" id="PS00300">
    <property type="entry name" value="SRP54"/>
    <property type="match status" value="1"/>
</dbReference>
<accession>A0A372JB57</accession>
<dbReference type="GO" id="GO:0006614">
    <property type="term" value="P:SRP-dependent cotranslational protein targeting to membrane"/>
    <property type="evidence" value="ECO:0007669"/>
    <property type="project" value="InterPro"/>
</dbReference>
<dbReference type="OrthoDB" id="4329964at2"/>
<organism evidence="4 5">
    <name type="scientific">Actinomadura logoneensis</name>
    <dbReference type="NCBI Taxonomy" id="2293572"/>
    <lineage>
        <taxon>Bacteria</taxon>
        <taxon>Bacillati</taxon>
        <taxon>Actinomycetota</taxon>
        <taxon>Actinomycetes</taxon>
        <taxon>Streptosporangiales</taxon>
        <taxon>Thermomonosporaceae</taxon>
        <taxon>Actinomadura</taxon>
    </lineage>
</organism>
<keyword evidence="5" id="KW-1185">Reference proteome</keyword>
<dbReference type="SUPFAM" id="SSF159501">
    <property type="entry name" value="EreA/ChaN-like"/>
    <property type="match status" value="1"/>
</dbReference>
<dbReference type="InterPro" id="IPR014622">
    <property type="entry name" value="UCP036794_erythomycin"/>
</dbReference>
<evidence type="ECO:0000256" key="1">
    <source>
        <dbReference type="ARBA" id="ARBA00022741"/>
    </source>
</evidence>
<dbReference type="PANTHER" id="PTHR31299:SF0">
    <property type="entry name" value="ESTERASE, PUTATIVE (AFU_ORTHOLOGUE AFUA_1G05850)-RELATED"/>
    <property type="match status" value="1"/>
</dbReference>
<gene>
    <name evidence="4" type="ORF">DZF91_37100</name>
</gene>
<dbReference type="PANTHER" id="PTHR31299">
    <property type="entry name" value="ESTERASE, PUTATIVE (AFU_ORTHOLOGUE AFUA_1G05850)-RELATED"/>
    <property type="match status" value="1"/>
</dbReference>
<comment type="caution">
    <text evidence="4">The sequence shown here is derived from an EMBL/GenBank/DDBJ whole genome shotgun (WGS) entry which is preliminary data.</text>
</comment>
<name>A0A372JB57_9ACTN</name>
<proteinExistence type="predicted"/>
<dbReference type="CDD" id="cd14728">
    <property type="entry name" value="Ere-like"/>
    <property type="match status" value="1"/>
</dbReference>
<reference evidence="4 5" key="1">
    <citation type="submission" date="2018-08" db="EMBL/GenBank/DDBJ databases">
        <title>Actinomadura jelena sp. nov., a novel Actinomycete isolated from soil in Chad.</title>
        <authorList>
            <person name="Shi L."/>
        </authorList>
    </citation>
    <scope>NUCLEOTIDE SEQUENCE [LARGE SCALE GENOMIC DNA]</scope>
    <source>
        <strain evidence="4 5">NEAU-G17</strain>
    </source>
</reference>
<dbReference type="InterPro" id="IPR052036">
    <property type="entry name" value="Hydrolase/PRTase-associated"/>
</dbReference>
<evidence type="ECO:0000259" key="3">
    <source>
        <dbReference type="PROSITE" id="PS00300"/>
    </source>
</evidence>
<dbReference type="GO" id="GO:0005525">
    <property type="term" value="F:GTP binding"/>
    <property type="evidence" value="ECO:0007669"/>
    <property type="project" value="UniProtKB-KW"/>
</dbReference>
<dbReference type="EMBL" id="QURH01001042">
    <property type="protein sequence ID" value="RFU36628.1"/>
    <property type="molecule type" value="Genomic_DNA"/>
</dbReference>
<dbReference type="Gene3D" id="3.40.1660.10">
    <property type="entry name" value="EreA-like (biosynthetic domain)"/>
    <property type="match status" value="1"/>
</dbReference>
<dbReference type="InterPro" id="IPR000897">
    <property type="entry name" value="SRP54_GTPase_dom"/>
</dbReference>